<proteinExistence type="predicted"/>
<dbReference type="Pfam" id="PF04734">
    <property type="entry name" value="Ceramidase_alk"/>
    <property type="match status" value="1"/>
</dbReference>
<reference evidence="2" key="1">
    <citation type="journal article" date="2015" name="Nature">
        <title>Complex archaea that bridge the gap between prokaryotes and eukaryotes.</title>
        <authorList>
            <person name="Spang A."/>
            <person name="Saw J.H."/>
            <person name="Jorgensen S.L."/>
            <person name="Zaremba-Niedzwiedzka K."/>
            <person name="Martijn J."/>
            <person name="Lind A.E."/>
            <person name="van Eijk R."/>
            <person name="Schleper C."/>
            <person name="Guy L."/>
            <person name="Ettema T.J."/>
        </authorList>
    </citation>
    <scope>NUCLEOTIDE SEQUENCE</scope>
</reference>
<comment type="caution">
    <text evidence="2">The sequence shown here is derived from an EMBL/GenBank/DDBJ whole genome shotgun (WGS) entry which is preliminary data.</text>
</comment>
<dbReference type="EMBL" id="LAZR01004211">
    <property type="protein sequence ID" value="KKN10748.1"/>
    <property type="molecule type" value="Genomic_DNA"/>
</dbReference>
<dbReference type="InterPro" id="IPR031329">
    <property type="entry name" value="NEUT/ALK_ceramidase_N"/>
</dbReference>
<organism evidence="2">
    <name type="scientific">marine sediment metagenome</name>
    <dbReference type="NCBI Taxonomy" id="412755"/>
    <lineage>
        <taxon>unclassified sequences</taxon>
        <taxon>metagenomes</taxon>
        <taxon>ecological metagenomes</taxon>
    </lineage>
</organism>
<evidence type="ECO:0000259" key="1">
    <source>
        <dbReference type="Pfam" id="PF04734"/>
    </source>
</evidence>
<sequence>MKSITLNNQVKPFSTIFLILTIAMANQSCNQNPTRTQSTKPELKIGWAEINYTPKVGHDLVGNYRGNDYASRGIHDPLFGKALVAEGSNKVKVAVLTVDICYIPTSMISLMRRHIASATDIPPDHIMIHATHTHSGPPADLDSPDAQEYMKKAADAVIEANKNLIVSELGVGRTRENRVSHNRRLKAVDGTTHMVWEKFEPGFIDKALGGIDSELITLSIEQNGKTVGALVNFGCHPTTLTGNNWLYSADYPGYLTESVQKVKGNDFGVQFLNAPSGNVTQVDYEVGFIDTFQECQRIGYLLGVATLQAMNDSMSATGDGSVAVSVEKVPLKTIHITDEQKAWAEKIMKRVEKEGMPELQPDGIPDELYAKRWLNLYKQKDNIDELEVMALRIGDVSIVGMPGEMFNEFGIYIKENSPSKNTLVVGLANGSYHYFPTEISFGQGPEGFEPMITGYETTPGTTDYEKGAGEKLAASAVAQLKNLSAKKK</sequence>
<accession>A0A0F9QZW9</accession>
<protein>
    <recommendedName>
        <fullName evidence="1">Neutral/alkaline non-lysosomal ceramidase N-terminal domain-containing protein</fullName>
    </recommendedName>
</protein>
<dbReference type="AlphaFoldDB" id="A0A0F9QZW9"/>
<feature type="domain" description="Neutral/alkaline non-lysosomal ceramidase N-terminal" evidence="1">
    <location>
        <begin position="58"/>
        <end position="260"/>
    </location>
</feature>
<evidence type="ECO:0000313" key="2">
    <source>
        <dbReference type="EMBL" id="KKN10748.1"/>
    </source>
</evidence>
<gene>
    <name evidence="2" type="ORF">LCGC14_1033540</name>
</gene>
<name>A0A0F9QZW9_9ZZZZ</name>